<name>A0A506U8T0_9HYPH</name>
<dbReference type="OrthoDB" id="9809060at2"/>
<keyword evidence="3" id="KW-1185">Reference proteome</keyword>
<feature type="region of interest" description="Disordered" evidence="1">
    <location>
        <begin position="61"/>
        <end position="87"/>
    </location>
</feature>
<gene>
    <name evidence="2" type="ORF">FJU11_06120</name>
</gene>
<organism evidence="2 3">
    <name type="scientific">Pararhizobium mangrovi</name>
    <dbReference type="NCBI Taxonomy" id="2590452"/>
    <lineage>
        <taxon>Bacteria</taxon>
        <taxon>Pseudomonadati</taxon>
        <taxon>Pseudomonadota</taxon>
        <taxon>Alphaproteobacteria</taxon>
        <taxon>Hyphomicrobiales</taxon>
        <taxon>Rhizobiaceae</taxon>
        <taxon>Rhizobium/Agrobacterium group</taxon>
        <taxon>Pararhizobium</taxon>
    </lineage>
</organism>
<sequence length="87" mass="9520">MRYGFRAIGGRERAEREAQAEEIVGKLRRVDVLVSQGRSVSEAARAIGSPGHFFCWSGRTGSSLSSTKGAPQSALQAIRMPSRRWKA</sequence>
<dbReference type="Proteomes" id="UP000320314">
    <property type="component" value="Unassembled WGS sequence"/>
</dbReference>
<evidence type="ECO:0008006" key="4">
    <source>
        <dbReference type="Google" id="ProtNLM"/>
    </source>
</evidence>
<dbReference type="EMBL" id="VHLH01000007">
    <property type="protein sequence ID" value="TPW30300.1"/>
    <property type="molecule type" value="Genomic_DNA"/>
</dbReference>
<protein>
    <recommendedName>
        <fullName evidence="4">Transposase</fullName>
    </recommendedName>
</protein>
<dbReference type="AlphaFoldDB" id="A0A506U8T0"/>
<evidence type="ECO:0000313" key="2">
    <source>
        <dbReference type="EMBL" id="TPW30300.1"/>
    </source>
</evidence>
<evidence type="ECO:0000256" key="1">
    <source>
        <dbReference type="SAM" id="MobiDB-lite"/>
    </source>
</evidence>
<feature type="compositionally biased region" description="Polar residues" evidence="1">
    <location>
        <begin position="61"/>
        <end position="75"/>
    </location>
</feature>
<evidence type="ECO:0000313" key="3">
    <source>
        <dbReference type="Proteomes" id="UP000320314"/>
    </source>
</evidence>
<reference evidence="2 3" key="1">
    <citation type="submission" date="2019-06" db="EMBL/GenBank/DDBJ databases">
        <authorList>
            <person name="Li M."/>
        </authorList>
    </citation>
    <scope>NUCLEOTIDE SEQUENCE [LARGE SCALE GENOMIC DNA]</scope>
    <source>
        <strain evidence="2 3">BGMRC6574</strain>
    </source>
</reference>
<comment type="caution">
    <text evidence="2">The sequence shown here is derived from an EMBL/GenBank/DDBJ whole genome shotgun (WGS) entry which is preliminary data.</text>
</comment>
<accession>A0A506U8T0</accession>
<proteinExistence type="predicted"/>